<dbReference type="SUPFAM" id="SSF110921">
    <property type="entry name" value="2-isopropylmalate synthase LeuA, allosteric (dimerisation) domain"/>
    <property type="match status" value="1"/>
</dbReference>
<dbReference type="PROSITE" id="PS50991">
    <property type="entry name" value="PYR_CT"/>
    <property type="match status" value="1"/>
</dbReference>
<evidence type="ECO:0000256" key="1">
    <source>
        <dbReference type="ARBA" id="ARBA00004743"/>
    </source>
</evidence>
<dbReference type="UniPathway" id="UPA00047">
    <property type="reaction ID" value="UER00066"/>
</dbReference>
<dbReference type="Gene3D" id="3.30.160.270">
    <property type="match status" value="1"/>
</dbReference>
<evidence type="ECO:0000256" key="9">
    <source>
        <dbReference type="RuleBase" id="RU003523"/>
    </source>
</evidence>
<name>A0A1M4SKK5_9BACT</name>
<proteinExistence type="inferred from homology"/>
<evidence type="ECO:0000256" key="4">
    <source>
        <dbReference type="ARBA" id="ARBA00022624"/>
    </source>
</evidence>
<dbReference type="PANTHER" id="PTHR43538">
    <property type="entry name" value="ALPHA-IPM SYNTHASE/HOMOCITRATE SYNTHASE"/>
    <property type="match status" value="1"/>
</dbReference>
<dbReference type="InterPro" id="IPR054691">
    <property type="entry name" value="LeuA/HCS_post-cat"/>
</dbReference>
<comment type="pathway">
    <text evidence="1">Amino-acid biosynthesis; L-isoleucine biosynthesis; 2-oxobutanoate from pyruvate: step 1/3.</text>
</comment>
<dbReference type="OrthoDB" id="9803573at2"/>
<evidence type="ECO:0000313" key="12">
    <source>
        <dbReference type="Proteomes" id="UP000184076"/>
    </source>
</evidence>
<gene>
    <name evidence="11" type="ORF">SAMN02745206_00122</name>
</gene>
<evidence type="ECO:0000256" key="3">
    <source>
        <dbReference type="ARBA" id="ARBA00022605"/>
    </source>
</evidence>
<dbReference type="GO" id="GO:0003852">
    <property type="term" value="F:2-isopropylmalate synthase activity"/>
    <property type="evidence" value="ECO:0007669"/>
    <property type="project" value="InterPro"/>
</dbReference>
<evidence type="ECO:0000256" key="6">
    <source>
        <dbReference type="ARBA" id="ARBA00023304"/>
    </source>
</evidence>
<dbReference type="RefSeq" id="WP_073035955.1">
    <property type="nucleotide sequence ID" value="NZ_FQVB01000003.1"/>
</dbReference>
<dbReference type="SUPFAM" id="SSF51569">
    <property type="entry name" value="Aldolase"/>
    <property type="match status" value="1"/>
</dbReference>
<dbReference type="Pfam" id="PF22617">
    <property type="entry name" value="HCS_D2"/>
    <property type="match status" value="1"/>
</dbReference>
<dbReference type="Pfam" id="PF00682">
    <property type="entry name" value="HMGL-like"/>
    <property type="match status" value="1"/>
</dbReference>
<evidence type="ECO:0000256" key="8">
    <source>
        <dbReference type="NCBIfam" id="TIGR00977"/>
    </source>
</evidence>
<dbReference type="GO" id="GO:0009097">
    <property type="term" value="P:isoleucine biosynthetic process"/>
    <property type="evidence" value="ECO:0007669"/>
    <property type="project" value="UniProtKB-UniRule"/>
</dbReference>
<evidence type="ECO:0000259" key="10">
    <source>
        <dbReference type="PROSITE" id="PS50991"/>
    </source>
</evidence>
<keyword evidence="6" id="KW-0100">Branched-chain amino acid biosynthesis</keyword>
<keyword evidence="5 9" id="KW-0808">Transferase</keyword>
<dbReference type="Pfam" id="PF08502">
    <property type="entry name" value="LeuA_dimer"/>
    <property type="match status" value="1"/>
</dbReference>
<dbReference type="InterPro" id="IPR002034">
    <property type="entry name" value="AIPM/Hcit_synth_CS"/>
</dbReference>
<sequence>MRRVSIYDTTLRDGTQAEDFSLSLPDKIRVALKLDDLGIDYIEGGWPGSNPKDQGFFEEIRNYELKHARIAAFGSTHHPGTRPEKDANLRSLLDAKTRVITLFGKSWTIHVKDALKISLERNLELIRDSLAYLRPHVETLFYDAEHFFDGFRADPEYALTTLEKAVEGGAECLILCDTNGGNLPSFIEEAMRAVRERFPGVPLGIHAHNDSDLAVANSLKAVEMGAVQVQGTFNGVGERCGNANLCSIIPNLCLKMNVPCLEPDKLKKLRAVSRFILELANMPPNRYQPYVGRSAFAHKGGVHIAAVERNPATYEHIDPELVGNRRRFLISEVSGKAAVRYKADEYGISLSSTDPVALEVLKQIKELEYQGYQFEAAEASFELLINRAMGRSKRYFELIGFRVVDQKLSEEEEPVSEATIRVRVGGQEEHTAALGHGPVNALDNALRKALEKFYPELKGVELSDYKVRVLPGKEGTASKVRVLIESYDGKEHWGTVGVSHDILEASWQALVDSINYKMYMSEKEKGESRKDT</sequence>
<dbReference type="EMBL" id="FQVB01000003">
    <property type="protein sequence ID" value="SHE32682.1"/>
    <property type="molecule type" value="Genomic_DNA"/>
</dbReference>
<dbReference type="GO" id="GO:0043714">
    <property type="term" value="F:(R)-citramalate synthase activity"/>
    <property type="evidence" value="ECO:0007669"/>
    <property type="project" value="UniProtKB-UniRule"/>
</dbReference>
<dbReference type="NCBIfam" id="TIGR00977">
    <property type="entry name" value="citramal_synth"/>
    <property type="match status" value="1"/>
</dbReference>
<protein>
    <recommendedName>
        <fullName evidence="8">Citramalate synthase</fullName>
        <ecNumber evidence="8">2.3.3.21</ecNumber>
    </recommendedName>
</protein>
<dbReference type="CDD" id="cd07941">
    <property type="entry name" value="DRE_TIM_LeuA3"/>
    <property type="match status" value="1"/>
</dbReference>
<dbReference type="SMART" id="SM00917">
    <property type="entry name" value="LeuA_dimer"/>
    <property type="match status" value="1"/>
</dbReference>
<dbReference type="InterPro" id="IPR036230">
    <property type="entry name" value="LeuA_allosteric_dom_sf"/>
</dbReference>
<comment type="similarity">
    <text evidence="2 9">Belongs to the alpha-IPM synthase/homocitrate synthase family.</text>
</comment>
<dbReference type="STRING" id="1121391.SAMN02745206_00122"/>
<feature type="domain" description="Pyruvate carboxyltransferase" evidence="10">
    <location>
        <begin position="4"/>
        <end position="270"/>
    </location>
</feature>
<dbReference type="PANTHER" id="PTHR43538:SF1">
    <property type="entry name" value="(R)-CITRAMALATE SYNTHASE"/>
    <property type="match status" value="1"/>
</dbReference>
<dbReference type="GO" id="GO:0009098">
    <property type="term" value="P:L-leucine biosynthetic process"/>
    <property type="evidence" value="ECO:0007669"/>
    <property type="project" value="InterPro"/>
</dbReference>
<dbReference type="Gene3D" id="1.10.238.260">
    <property type="match status" value="1"/>
</dbReference>
<dbReference type="PROSITE" id="PS00815">
    <property type="entry name" value="AIPM_HOMOCIT_SYNTH_1"/>
    <property type="match status" value="1"/>
</dbReference>
<organism evidence="11 12">
    <name type="scientific">Desulfacinum infernum DSM 9756</name>
    <dbReference type="NCBI Taxonomy" id="1121391"/>
    <lineage>
        <taxon>Bacteria</taxon>
        <taxon>Pseudomonadati</taxon>
        <taxon>Thermodesulfobacteriota</taxon>
        <taxon>Syntrophobacteria</taxon>
        <taxon>Syntrophobacterales</taxon>
        <taxon>Syntrophobacteraceae</taxon>
        <taxon>Desulfacinum</taxon>
    </lineage>
</organism>
<dbReference type="AlphaFoldDB" id="A0A1M4SKK5"/>
<evidence type="ECO:0000256" key="7">
    <source>
        <dbReference type="ARBA" id="ARBA00048263"/>
    </source>
</evidence>
<evidence type="ECO:0000256" key="2">
    <source>
        <dbReference type="ARBA" id="ARBA00006154"/>
    </source>
</evidence>
<dbReference type="Proteomes" id="UP000184076">
    <property type="component" value="Unassembled WGS sequence"/>
</dbReference>
<dbReference type="EC" id="2.3.3.21" evidence="8"/>
<dbReference type="Gene3D" id="3.20.20.70">
    <property type="entry name" value="Aldolase class I"/>
    <property type="match status" value="1"/>
</dbReference>
<dbReference type="InterPro" id="IPR000891">
    <property type="entry name" value="PYR_CT"/>
</dbReference>
<reference evidence="12" key="1">
    <citation type="submission" date="2016-11" db="EMBL/GenBank/DDBJ databases">
        <authorList>
            <person name="Varghese N."/>
            <person name="Submissions S."/>
        </authorList>
    </citation>
    <scope>NUCLEOTIDE SEQUENCE [LARGE SCALE GENOMIC DNA]</scope>
    <source>
        <strain evidence="12">DSM 9756</strain>
    </source>
</reference>
<keyword evidence="12" id="KW-1185">Reference proteome</keyword>
<dbReference type="InterPro" id="IPR013785">
    <property type="entry name" value="Aldolase_TIM"/>
</dbReference>
<dbReference type="InterPro" id="IPR013709">
    <property type="entry name" value="2-isopropylmalate_synth_dimer"/>
</dbReference>
<dbReference type="InterPro" id="IPR005675">
    <property type="entry name" value="Citramal_synthase"/>
</dbReference>
<keyword evidence="4" id="KW-0412">Isoleucine biosynthesis</keyword>
<comment type="catalytic activity">
    <reaction evidence="7">
        <text>pyruvate + acetyl-CoA + H2O = (3R)-citramalate + CoA + H(+)</text>
        <dbReference type="Rhea" id="RHEA:19045"/>
        <dbReference type="ChEBI" id="CHEBI:15361"/>
        <dbReference type="ChEBI" id="CHEBI:15377"/>
        <dbReference type="ChEBI" id="CHEBI:15378"/>
        <dbReference type="ChEBI" id="CHEBI:30934"/>
        <dbReference type="ChEBI" id="CHEBI:57287"/>
        <dbReference type="ChEBI" id="CHEBI:57288"/>
        <dbReference type="EC" id="2.3.3.21"/>
    </reaction>
</comment>
<accession>A0A1M4SKK5</accession>
<evidence type="ECO:0000256" key="5">
    <source>
        <dbReference type="ARBA" id="ARBA00022679"/>
    </source>
</evidence>
<evidence type="ECO:0000313" key="11">
    <source>
        <dbReference type="EMBL" id="SHE32682.1"/>
    </source>
</evidence>
<keyword evidence="3" id="KW-0028">Amino-acid biosynthesis</keyword>